<evidence type="ECO:0008006" key="12">
    <source>
        <dbReference type="Google" id="ProtNLM"/>
    </source>
</evidence>
<feature type="chain" id="PRO_5041944504" description="Protein GPR107-like protein" evidence="7">
    <location>
        <begin position="44"/>
        <end position="452"/>
    </location>
</feature>
<dbReference type="PANTHER" id="PTHR21229">
    <property type="entry name" value="LUNG SEVEN TRANSMEMBRANE RECEPTOR"/>
    <property type="match status" value="1"/>
</dbReference>
<evidence type="ECO:0000256" key="1">
    <source>
        <dbReference type="ARBA" id="ARBA00004141"/>
    </source>
</evidence>
<evidence type="ECO:0000259" key="8">
    <source>
        <dbReference type="Pfam" id="PF06814"/>
    </source>
</evidence>
<feature type="transmembrane region" description="Helical" evidence="6">
    <location>
        <begin position="224"/>
        <end position="240"/>
    </location>
</feature>
<keyword evidence="4 6" id="KW-1133">Transmembrane helix</keyword>
<dbReference type="Proteomes" id="UP001206925">
    <property type="component" value="Unassembled WGS sequence"/>
</dbReference>
<proteinExistence type="predicted"/>
<dbReference type="Pfam" id="PF21904">
    <property type="entry name" value="CAND6-7_N"/>
    <property type="match status" value="1"/>
</dbReference>
<feature type="transmembrane region" description="Helical" evidence="6">
    <location>
        <begin position="195"/>
        <end position="212"/>
    </location>
</feature>
<sequence>LSKKFPRLLTPPPTTVGKPKMSKTTLFPLLLLAFSLITPPVTADIRSILVTNDDRPMILFEKFGFTNKGFASVSISSISITAGHSQPDPSRIGFFLLSEGSLNQVLMELEFNHIPCVVDSKFISLLFTFQDLAPPPHSSINKSYPIGYPGEYFLLFANCNPGSLVTMDVRMELYNSDDGKHRDYLSAGESRLPSIYFMFSMIYLSFFWFWIAECKKNKLSVHRIHVLMGVLLVVKAFNLICASEEKHYIKVTGTPHGWDVLFYMFQFFRAVLLFTVIILIGTGWSFLKPFLQEKEKKLLMIVLANLASAVIGENGPFIKSWVTWNQVFLLVDLICCCAIIFPIVWSIRSLRETSKTDGKAARTLAKLTLFKQFYVLVIGYLYFTRIIVFSLRTISSYKFEWVSNAAEEVASLVFYMMMFYMFRPTDRNEYFLVSDEEEKEAERYLQAHEFEL</sequence>
<feature type="signal peptide" evidence="7">
    <location>
        <begin position="1"/>
        <end position="43"/>
    </location>
</feature>
<evidence type="ECO:0000256" key="2">
    <source>
        <dbReference type="ARBA" id="ARBA00022692"/>
    </source>
</evidence>
<dbReference type="InterPro" id="IPR009637">
    <property type="entry name" value="GPR107/GPR108-like"/>
</dbReference>
<evidence type="ECO:0000313" key="10">
    <source>
        <dbReference type="EMBL" id="KAI7736797.1"/>
    </source>
</evidence>
<evidence type="ECO:0000313" key="11">
    <source>
        <dbReference type="Proteomes" id="UP001206925"/>
    </source>
</evidence>
<reference evidence="10" key="1">
    <citation type="submission" date="2022-06" db="EMBL/GenBank/DDBJ databases">
        <title>Uncovering the hologenomic basis of an extraordinary plant invasion.</title>
        <authorList>
            <person name="Bieker V.C."/>
            <person name="Martin M.D."/>
            <person name="Gilbert T."/>
            <person name="Hodgins K."/>
            <person name="Battlay P."/>
            <person name="Petersen B."/>
            <person name="Wilson J."/>
        </authorList>
    </citation>
    <scope>NUCLEOTIDE SEQUENCE</scope>
    <source>
        <strain evidence="10">AA19_3_7</strain>
        <tissue evidence="10">Leaf</tissue>
    </source>
</reference>
<feature type="domain" description="GOST seven transmembrane" evidence="8">
    <location>
        <begin position="193"/>
        <end position="428"/>
    </location>
</feature>
<dbReference type="EMBL" id="JAMZMK010009192">
    <property type="protein sequence ID" value="KAI7736797.1"/>
    <property type="molecule type" value="Genomic_DNA"/>
</dbReference>
<dbReference type="GO" id="GO:0016020">
    <property type="term" value="C:membrane"/>
    <property type="evidence" value="ECO:0007669"/>
    <property type="project" value="UniProtKB-SubCell"/>
</dbReference>
<protein>
    <recommendedName>
        <fullName evidence="12">Protein GPR107-like protein</fullName>
    </recommendedName>
</protein>
<evidence type="ECO:0000256" key="5">
    <source>
        <dbReference type="ARBA" id="ARBA00023136"/>
    </source>
</evidence>
<keyword evidence="5 6" id="KW-0472">Membrane</keyword>
<keyword evidence="3 7" id="KW-0732">Signal</keyword>
<evidence type="ECO:0000256" key="6">
    <source>
        <dbReference type="SAM" id="Phobius"/>
    </source>
</evidence>
<name>A0AAD5GC53_AMBAR</name>
<evidence type="ECO:0000259" key="9">
    <source>
        <dbReference type="Pfam" id="PF21904"/>
    </source>
</evidence>
<evidence type="ECO:0000256" key="3">
    <source>
        <dbReference type="ARBA" id="ARBA00022729"/>
    </source>
</evidence>
<dbReference type="InterPro" id="IPR053937">
    <property type="entry name" value="GOST_TM"/>
</dbReference>
<feature type="transmembrane region" description="Helical" evidence="6">
    <location>
        <begin position="368"/>
        <end position="389"/>
    </location>
</feature>
<dbReference type="AlphaFoldDB" id="A0AAD5GC53"/>
<gene>
    <name evidence="10" type="ORF">M8C21_011232</name>
</gene>
<comment type="caution">
    <text evidence="10">The sequence shown here is derived from an EMBL/GenBank/DDBJ whole genome shotgun (WGS) entry which is preliminary data.</text>
</comment>
<dbReference type="PANTHER" id="PTHR21229:SF2">
    <property type="entry name" value="RE59932P"/>
    <property type="match status" value="1"/>
</dbReference>
<accession>A0AAD5GC53</accession>
<evidence type="ECO:0000256" key="7">
    <source>
        <dbReference type="SAM" id="SignalP"/>
    </source>
</evidence>
<dbReference type="GO" id="GO:0005794">
    <property type="term" value="C:Golgi apparatus"/>
    <property type="evidence" value="ECO:0007669"/>
    <property type="project" value="TreeGrafter"/>
</dbReference>
<feature type="transmembrane region" description="Helical" evidence="6">
    <location>
        <begin position="260"/>
        <end position="286"/>
    </location>
</feature>
<dbReference type="InterPro" id="IPR054103">
    <property type="entry name" value="CAND6-7_N"/>
</dbReference>
<dbReference type="Pfam" id="PF06814">
    <property type="entry name" value="GOST_TM"/>
    <property type="match status" value="1"/>
</dbReference>
<evidence type="ECO:0000256" key="4">
    <source>
        <dbReference type="ARBA" id="ARBA00022989"/>
    </source>
</evidence>
<feature type="domain" description="CAND6/7 N-terminal" evidence="9">
    <location>
        <begin position="47"/>
        <end position="175"/>
    </location>
</feature>
<comment type="subcellular location">
    <subcellularLocation>
        <location evidence="1">Membrane</location>
        <topology evidence="1">Multi-pass membrane protein</topology>
    </subcellularLocation>
</comment>
<keyword evidence="2 6" id="KW-0812">Transmembrane</keyword>
<organism evidence="10 11">
    <name type="scientific">Ambrosia artemisiifolia</name>
    <name type="common">Common ragweed</name>
    <dbReference type="NCBI Taxonomy" id="4212"/>
    <lineage>
        <taxon>Eukaryota</taxon>
        <taxon>Viridiplantae</taxon>
        <taxon>Streptophyta</taxon>
        <taxon>Embryophyta</taxon>
        <taxon>Tracheophyta</taxon>
        <taxon>Spermatophyta</taxon>
        <taxon>Magnoliopsida</taxon>
        <taxon>eudicotyledons</taxon>
        <taxon>Gunneridae</taxon>
        <taxon>Pentapetalae</taxon>
        <taxon>asterids</taxon>
        <taxon>campanulids</taxon>
        <taxon>Asterales</taxon>
        <taxon>Asteraceae</taxon>
        <taxon>Asteroideae</taxon>
        <taxon>Heliantheae alliance</taxon>
        <taxon>Heliantheae</taxon>
        <taxon>Ambrosia</taxon>
    </lineage>
</organism>
<keyword evidence="11" id="KW-1185">Reference proteome</keyword>
<feature type="transmembrane region" description="Helical" evidence="6">
    <location>
        <begin position="298"/>
        <end position="318"/>
    </location>
</feature>
<feature type="non-terminal residue" evidence="10">
    <location>
        <position position="452"/>
    </location>
</feature>
<feature type="transmembrane region" description="Helical" evidence="6">
    <location>
        <begin position="324"/>
        <end position="347"/>
    </location>
</feature>